<proteinExistence type="inferred from homology"/>
<dbReference type="OrthoDB" id="7333438at2"/>
<keyword evidence="7" id="KW-1185">Reference proteome</keyword>
<evidence type="ECO:0000313" key="6">
    <source>
        <dbReference type="EMBL" id="TQV78962.1"/>
    </source>
</evidence>
<evidence type="ECO:0000313" key="7">
    <source>
        <dbReference type="Proteomes" id="UP000315252"/>
    </source>
</evidence>
<comment type="caution">
    <text evidence="6">The sequence shown here is derived from an EMBL/GenBank/DDBJ whole genome shotgun (WGS) entry which is preliminary data.</text>
</comment>
<dbReference type="InterPro" id="IPR036390">
    <property type="entry name" value="WH_DNA-bd_sf"/>
</dbReference>
<reference evidence="6 7" key="1">
    <citation type="submission" date="2019-06" db="EMBL/GenBank/DDBJ databases">
        <title>Whole genome sequence for Rhodospirillaceae sp. R148.</title>
        <authorList>
            <person name="Wang G."/>
        </authorList>
    </citation>
    <scope>NUCLEOTIDE SEQUENCE [LARGE SCALE GENOMIC DNA]</scope>
    <source>
        <strain evidence="6 7">R148</strain>
    </source>
</reference>
<sequence>MRNRNTAFDWSQAQSFLATAETGSLSGAAELLGLSQPTVGRHVAALESDLGLLLFDRIGKSLAINDKGLALVAHAKAMKEAADLFSLAALGQDQRIAGPISVTANDAYCAYILPPIIERIRLTYPEVQVEIVSSNDVQDLGRREADIAIRNVQPKHPDLYAKRIRTTKAYLYGASSYLDVIGRPATLNDISERTTFLGDSSGRVLQMLCAMNGAIAAEQFGIVANSGVAIWEAVKRGLGLAVMFEDLANITSGVEAVLQKEVSAEVPVWLVTHGELKTNARMRAIFDILSEELAARNATG</sequence>
<dbReference type="PRINTS" id="PR00039">
    <property type="entry name" value="HTHLYSR"/>
</dbReference>
<dbReference type="GO" id="GO:0006351">
    <property type="term" value="P:DNA-templated transcription"/>
    <property type="evidence" value="ECO:0007669"/>
    <property type="project" value="TreeGrafter"/>
</dbReference>
<dbReference type="Gene3D" id="1.10.10.10">
    <property type="entry name" value="Winged helix-like DNA-binding domain superfamily/Winged helix DNA-binding domain"/>
    <property type="match status" value="1"/>
</dbReference>
<dbReference type="AlphaFoldDB" id="A0A545TP20"/>
<evidence type="ECO:0000256" key="4">
    <source>
        <dbReference type="ARBA" id="ARBA00023163"/>
    </source>
</evidence>
<dbReference type="Pfam" id="PF03466">
    <property type="entry name" value="LysR_substrate"/>
    <property type="match status" value="1"/>
</dbReference>
<accession>A0A545TP20</accession>
<dbReference type="GO" id="GO:0003700">
    <property type="term" value="F:DNA-binding transcription factor activity"/>
    <property type="evidence" value="ECO:0007669"/>
    <property type="project" value="InterPro"/>
</dbReference>
<dbReference type="RefSeq" id="WP_142897185.1">
    <property type="nucleotide sequence ID" value="NZ_ML660056.1"/>
</dbReference>
<dbReference type="EMBL" id="VHSH01000005">
    <property type="protein sequence ID" value="TQV78962.1"/>
    <property type="molecule type" value="Genomic_DNA"/>
</dbReference>
<dbReference type="SUPFAM" id="SSF53850">
    <property type="entry name" value="Periplasmic binding protein-like II"/>
    <property type="match status" value="1"/>
</dbReference>
<organism evidence="6 7">
    <name type="scientific">Denitrobaculum tricleocarpae</name>
    <dbReference type="NCBI Taxonomy" id="2591009"/>
    <lineage>
        <taxon>Bacteria</taxon>
        <taxon>Pseudomonadati</taxon>
        <taxon>Pseudomonadota</taxon>
        <taxon>Alphaproteobacteria</taxon>
        <taxon>Rhodospirillales</taxon>
        <taxon>Rhodospirillaceae</taxon>
        <taxon>Denitrobaculum</taxon>
    </lineage>
</organism>
<dbReference type="InterPro" id="IPR005119">
    <property type="entry name" value="LysR_subst-bd"/>
</dbReference>
<dbReference type="InterPro" id="IPR058163">
    <property type="entry name" value="LysR-type_TF_proteobact-type"/>
</dbReference>
<evidence type="ECO:0000256" key="2">
    <source>
        <dbReference type="ARBA" id="ARBA00023015"/>
    </source>
</evidence>
<evidence type="ECO:0000259" key="5">
    <source>
        <dbReference type="PROSITE" id="PS50931"/>
    </source>
</evidence>
<dbReference type="Proteomes" id="UP000315252">
    <property type="component" value="Unassembled WGS sequence"/>
</dbReference>
<dbReference type="PROSITE" id="PS50931">
    <property type="entry name" value="HTH_LYSR"/>
    <property type="match status" value="1"/>
</dbReference>
<dbReference type="Pfam" id="PF00126">
    <property type="entry name" value="HTH_1"/>
    <property type="match status" value="1"/>
</dbReference>
<gene>
    <name evidence="6" type="ORF">FKG95_14850</name>
</gene>
<protein>
    <submittedName>
        <fullName evidence="6">LysR family transcriptional regulator</fullName>
    </submittedName>
</protein>
<dbReference type="SUPFAM" id="SSF46785">
    <property type="entry name" value="Winged helix' DNA-binding domain"/>
    <property type="match status" value="1"/>
</dbReference>
<name>A0A545TP20_9PROT</name>
<keyword evidence="3" id="KW-0238">DNA-binding</keyword>
<feature type="domain" description="HTH lysR-type" evidence="5">
    <location>
        <begin position="8"/>
        <end position="65"/>
    </location>
</feature>
<keyword evidence="4" id="KW-0804">Transcription</keyword>
<evidence type="ECO:0000256" key="1">
    <source>
        <dbReference type="ARBA" id="ARBA00009437"/>
    </source>
</evidence>
<dbReference type="PANTHER" id="PTHR30537">
    <property type="entry name" value="HTH-TYPE TRANSCRIPTIONAL REGULATOR"/>
    <property type="match status" value="1"/>
</dbReference>
<dbReference type="PANTHER" id="PTHR30537:SF3">
    <property type="entry name" value="TRANSCRIPTIONAL REGULATORY PROTEIN"/>
    <property type="match status" value="1"/>
</dbReference>
<dbReference type="InterPro" id="IPR000847">
    <property type="entry name" value="LysR_HTH_N"/>
</dbReference>
<dbReference type="GO" id="GO:0043565">
    <property type="term" value="F:sequence-specific DNA binding"/>
    <property type="evidence" value="ECO:0007669"/>
    <property type="project" value="TreeGrafter"/>
</dbReference>
<keyword evidence="2" id="KW-0805">Transcription regulation</keyword>
<evidence type="ECO:0000256" key="3">
    <source>
        <dbReference type="ARBA" id="ARBA00023125"/>
    </source>
</evidence>
<comment type="similarity">
    <text evidence="1">Belongs to the LysR transcriptional regulatory family.</text>
</comment>
<dbReference type="Gene3D" id="3.40.190.290">
    <property type="match status" value="1"/>
</dbReference>
<dbReference type="InterPro" id="IPR036388">
    <property type="entry name" value="WH-like_DNA-bd_sf"/>
</dbReference>